<dbReference type="RefSeq" id="WP_012879388.1">
    <property type="nucleotide sequence ID" value="NC_013530.1"/>
</dbReference>
<evidence type="ECO:0000313" key="3">
    <source>
        <dbReference type="EMBL" id="ACZ31646.1"/>
    </source>
</evidence>
<keyword evidence="2" id="KW-1133">Transmembrane helix</keyword>
<evidence type="ECO:0000313" key="4">
    <source>
        <dbReference type="Proteomes" id="UP000002255"/>
    </source>
</evidence>
<proteinExistence type="predicted"/>
<reference evidence="3 4" key="2">
    <citation type="journal article" date="2010" name="Stand. Genomic Sci.">
        <title>Complete genome sequence of Xylanimonas cellulosilytica type strain (XIL07).</title>
        <authorList>
            <person name="Foster B."/>
            <person name="Pukall R."/>
            <person name="Abt B."/>
            <person name="Nolan M."/>
            <person name="Glavina Del Rio T."/>
            <person name="Chen F."/>
            <person name="Lucas S."/>
            <person name="Tice H."/>
            <person name="Pitluck S."/>
            <person name="Cheng J.-F."/>
            <person name="Chertkov O."/>
            <person name="Brettin T."/>
            <person name="Han C."/>
            <person name="Detter J.C."/>
            <person name="Bruce D."/>
            <person name="Goodwin L."/>
            <person name="Ivanova N."/>
            <person name="Mavromatis K."/>
            <person name="Pati A."/>
            <person name="Mikhailova N."/>
            <person name="Chen A."/>
            <person name="Palaniappan K."/>
            <person name="Land M."/>
            <person name="Hauser L."/>
            <person name="Chang Y.-J."/>
            <person name="Jeffries C.D."/>
            <person name="Chain P."/>
            <person name="Rohde M."/>
            <person name="Goeker M."/>
            <person name="Bristow J."/>
            <person name="Eisen J.A."/>
            <person name="Markowitz V."/>
            <person name="Hugenholtz P."/>
            <person name="Kyrpides N.C."/>
            <person name="Klenk H.-P."/>
            <person name="Lapidus A."/>
        </authorList>
    </citation>
    <scope>NUCLEOTIDE SEQUENCE [LARGE SCALE GENOMIC DNA]</scope>
    <source>
        <strain evidence="4">DSM 15894 / CECT 5975 / LMG 20990 / XIL07</strain>
    </source>
</reference>
<accession>D1BX78</accession>
<dbReference type="Proteomes" id="UP000002255">
    <property type="component" value="Chromosome"/>
</dbReference>
<organism evidence="3 4">
    <name type="scientific">Xylanimonas cellulosilytica (strain DSM 15894 / JCM 12276 / CECT 5975 / KCTC 9989 / LMG 20990 / NBRC 107835 / XIL07)</name>
    <dbReference type="NCBI Taxonomy" id="446471"/>
    <lineage>
        <taxon>Bacteria</taxon>
        <taxon>Bacillati</taxon>
        <taxon>Actinomycetota</taxon>
        <taxon>Actinomycetes</taxon>
        <taxon>Micrococcales</taxon>
        <taxon>Promicromonosporaceae</taxon>
        <taxon>Xylanimonas</taxon>
    </lineage>
</organism>
<feature type="region of interest" description="Disordered" evidence="1">
    <location>
        <begin position="54"/>
        <end position="122"/>
    </location>
</feature>
<dbReference type="HOGENOM" id="CLU_2025852_0_0_11"/>
<gene>
    <name evidence="3" type="ordered locus">Xcel_2632</name>
</gene>
<keyword evidence="2" id="KW-0812">Transmembrane</keyword>
<reference evidence="4" key="1">
    <citation type="submission" date="2009-11" db="EMBL/GenBank/DDBJ databases">
        <title>The complete chromosome of Xylanimonas cellulosilytica DSM 15894.</title>
        <authorList>
            <consortium name="US DOE Joint Genome Institute (JGI-PGF)"/>
            <person name="Lucas S."/>
            <person name="Copeland A."/>
            <person name="Lapidus A."/>
            <person name="Glavina del Rio T."/>
            <person name="Dalin E."/>
            <person name="Tice H."/>
            <person name="Bruce D."/>
            <person name="Goodwin L."/>
            <person name="Pitluck S."/>
            <person name="Kyrpides N."/>
            <person name="Mavromatis K."/>
            <person name="Ivanova N."/>
            <person name="Mikhailova N."/>
            <person name="Foster B."/>
            <person name="Clum A."/>
            <person name="Brettin T."/>
            <person name="Detter J.C."/>
            <person name="Han C."/>
            <person name="Larimer F."/>
            <person name="Land M."/>
            <person name="Hauser L."/>
            <person name="Markowitz V."/>
            <person name="Cheng J.F."/>
            <person name="Hugenholtz P."/>
            <person name="Woyke T."/>
            <person name="Wu D."/>
            <person name="Gehrich-Schroeter G."/>
            <person name="Schneider S."/>
            <person name="Pukall S.R."/>
            <person name="Klenk H.P."/>
            <person name="Eisen J.A."/>
        </authorList>
    </citation>
    <scope>NUCLEOTIDE SEQUENCE [LARGE SCALE GENOMIC DNA]</scope>
    <source>
        <strain evidence="4">DSM 15894 / CECT 5975 / LMG 20990 / XIL07</strain>
    </source>
</reference>
<dbReference type="KEGG" id="xce:Xcel_2632"/>
<sequence length="122" mass="12061">MIALLAATTPAPPPAELDTTTVTPGLVGFLVTFAVVLAAVGLFQLLTRSLRRATRNAQAQGLELSEPARVGRGVQLPVRAPEPTAPGVLDGGNPSGPAPSAGQGRVSQGGVSGDGGDGDARG</sequence>
<dbReference type="eggNOG" id="ENOG5033AGU">
    <property type="taxonomic scope" value="Bacteria"/>
</dbReference>
<keyword evidence="2" id="KW-0472">Membrane</keyword>
<keyword evidence="4" id="KW-1185">Reference proteome</keyword>
<name>D1BX78_XYLCX</name>
<evidence type="ECO:0000256" key="2">
    <source>
        <dbReference type="SAM" id="Phobius"/>
    </source>
</evidence>
<protein>
    <submittedName>
        <fullName evidence="3">Uncharacterized protein</fullName>
    </submittedName>
</protein>
<evidence type="ECO:0000256" key="1">
    <source>
        <dbReference type="SAM" id="MobiDB-lite"/>
    </source>
</evidence>
<dbReference type="STRING" id="446471.Xcel_2632"/>
<feature type="transmembrane region" description="Helical" evidence="2">
    <location>
        <begin position="27"/>
        <end position="46"/>
    </location>
</feature>
<feature type="compositionally biased region" description="Low complexity" evidence="1">
    <location>
        <begin position="98"/>
        <end position="109"/>
    </location>
</feature>
<dbReference type="AlphaFoldDB" id="D1BX78"/>
<dbReference type="EMBL" id="CP001821">
    <property type="protein sequence ID" value="ACZ31646.1"/>
    <property type="molecule type" value="Genomic_DNA"/>
</dbReference>